<dbReference type="Proteomes" id="UP001363151">
    <property type="component" value="Unassembled WGS sequence"/>
</dbReference>
<gene>
    <name evidence="1" type="ORF">SO694_cp00035</name>
</gene>
<dbReference type="PIRSF" id="PIRSF004557">
    <property type="entry name" value="SecY"/>
    <property type="match status" value="1"/>
</dbReference>
<comment type="caution">
    <text evidence="1">The sequence shown here is derived from an EMBL/GenBank/DDBJ whole genome shotgun (WGS) entry which is preliminary data.</text>
</comment>
<dbReference type="GO" id="GO:0065002">
    <property type="term" value="P:intracellular protein transmembrane transport"/>
    <property type="evidence" value="ECO:0007669"/>
    <property type="project" value="UniProtKB-UniRule"/>
</dbReference>
<accession>A0ABR1G556</accession>
<dbReference type="GO" id="GO:0006605">
    <property type="term" value="P:protein targeting"/>
    <property type="evidence" value="ECO:0007669"/>
    <property type="project" value="UniProtKB-UniRule"/>
</dbReference>
<evidence type="ECO:0000313" key="2">
    <source>
        <dbReference type="Proteomes" id="UP001363151"/>
    </source>
</evidence>
<proteinExistence type="inferred from homology"/>
<dbReference type="KEGG" id="aaf:AuanCp042"/>
<dbReference type="InterPro" id="IPR023201">
    <property type="entry name" value="SecY_dom_sf"/>
</dbReference>
<keyword evidence="2" id="KW-1185">Reference proteome</keyword>
<dbReference type="InterPro" id="IPR030659">
    <property type="entry name" value="SecY_CS"/>
</dbReference>
<dbReference type="SUPFAM" id="SSF103491">
    <property type="entry name" value="Preprotein translocase SecY subunit"/>
    <property type="match status" value="1"/>
</dbReference>
<keyword evidence="1" id="KW-0150">Chloroplast</keyword>
<dbReference type="InterPro" id="IPR002208">
    <property type="entry name" value="SecY/SEC61-alpha"/>
</dbReference>
<dbReference type="HAMAP" id="MF_01465">
    <property type="entry name" value="SecY"/>
    <property type="match status" value="1"/>
</dbReference>
<dbReference type="InterPro" id="IPR026593">
    <property type="entry name" value="SecY"/>
</dbReference>
<dbReference type="Pfam" id="PF00344">
    <property type="entry name" value="SecY"/>
    <property type="match status" value="1"/>
</dbReference>
<sequence>MGLNFLGNESKSRKNLVNRILLTLGIILFARFGTFIPIPGIDQNYLYKELQNSPILNFFSSFSQGDFFVLGPFTLGILPNINASITMQLLTSISPALQKLQKEEGVAGQKKSTQYVRYVTVLIAFIYGLIIAFFLKPFVFGWNLVQALQIAVTLTTGSVIILWLSELITEKGIGNGTSLFIFVNISSALPKTLSNFNSVAPSLISKLGIGFIFFVGLVSIIIVQGALRKIELLSVKSLLRESTNKQSSYLPFRLNPSGIMPLIFSSGLLNVIIVGINKINLLNGLASFSNVIYTGGYFILTLFFSYYYSTIAIKPRDLADNLKKMNFTIPGTQPGLATMRFLQETLSRLALLGGLFLAIIVTVPSLLAFVNPGIKGFGITSLIILVGVAVDLSRQIRFYLISEVYDTISL</sequence>
<dbReference type="GO" id="GO:0009535">
    <property type="term" value="C:chloroplast thylakoid membrane"/>
    <property type="evidence" value="ECO:0007669"/>
    <property type="project" value="UniProtKB-SubCell"/>
</dbReference>
<dbReference type="NCBIfam" id="TIGR00967">
    <property type="entry name" value="3a0501s007"/>
    <property type="match status" value="1"/>
</dbReference>
<dbReference type="PROSITE" id="PS00756">
    <property type="entry name" value="SECY_2"/>
    <property type="match status" value="1"/>
</dbReference>
<reference evidence="1 2" key="1">
    <citation type="submission" date="2024-03" db="EMBL/GenBank/DDBJ databases">
        <title>Aureococcus anophagefferens CCMP1851 and Kratosvirus quantuckense: Draft genome of a second virus-susceptible host strain in the model system.</title>
        <authorList>
            <person name="Chase E."/>
            <person name="Truchon A.R."/>
            <person name="Schepens W."/>
            <person name="Wilhelm S.W."/>
        </authorList>
    </citation>
    <scope>NUCLEOTIDE SEQUENCE [LARGE SCALE GENOMIC DNA]</scope>
    <source>
        <strain evidence="1 2">CCMP1851</strain>
    </source>
</reference>
<dbReference type="Gene3D" id="1.10.3370.10">
    <property type="entry name" value="SecY subunit domain"/>
    <property type="match status" value="1"/>
</dbReference>
<dbReference type="EMBL" id="JBBJCI010000100">
    <property type="protein sequence ID" value="KAK7248375.1"/>
    <property type="molecule type" value="Genomic_DNA"/>
</dbReference>
<name>A0ABR1G556_AURAN</name>
<protein>
    <submittedName>
        <fullName evidence="1">Protein translocase subunit SecY</fullName>
    </submittedName>
</protein>
<organism evidence="1 2">
    <name type="scientific">Aureococcus anophagefferens</name>
    <name type="common">Harmful bloom alga</name>
    <dbReference type="NCBI Taxonomy" id="44056"/>
    <lineage>
        <taxon>Eukaryota</taxon>
        <taxon>Sar</taxon>
        <taxon>Stramenopiles</taxon>
        <taxon>Ochrophyta</taxon>
        <taxon>Pelagophyceae</taxon>
        <taxon>Pelagomonadales</taxon>
        <taxon>Pelagomonadaceae</taxon>
        <taxon>Aureococcus</taxon>
    </lineage>
</organism>
<keyword evidence="1" id="KW-0934">Plastid</keyword>
<dbReference type="PANTHER" id="PTHR10906">
    <property type="entry name" value="SECY/SEC61-ALPHA FAMILY MEMBER"/>
    <property type="match status" value="1"/>
</dbReference>
<evidence type="ECO:0000313" key="1">
    <source>
        <dbReference type="EMBL" id="KAK7248375.1"/>
    </source>
</evidence>
<geneLocation type="chloroplast" evidence="1"/>
<dbReference type="PRINTS" id="PR00303">
    <property type="entry name" value="SECYTRNLCASE"/>
</dbReference>